<sequence>MAAALGPDCAGFSDALRRELRYLAGHRPELLLITVLPLLMLALLAWLLSDAVIRKLPVAVVDQDRSGLSRELNRRLDASPGLAVVARPDDLEAAFSLVRRMQVYAVVYIPAQSSRDAVRGAGTVFSYYNASYLTAGQGASRDIAAAIGAFNQRVMAAPLARPGAASVLHGPAVVLQSSILFNSGRSFEHYLLGLLFPAVLHLVAALAMVSSLGREMRDGAGARWLSGQASVLARVGGKLFPYVLLFTGYGVAGLGYLATVRGGGIAGSALILLLGQAGLFAATAGISVLLVGLTRDMGSALSACGLYIGTALAFSGATFPVIDAPAFTRVWNALLPLTAYVKLQAQQVDMGAPWPDSVRWLLVLAGFVLVAGGLGLRRYGAAVRATGAGA</sequence>
<dbReference type="RefSeq" id="WP_130553015.1">
    <property type="nucleotide sequence ID" value="NZ_SHMC01000011.1"/>
</dbReference>
<evidence type="ECO:0000256" key="5">
    <source>
        <dbReference type="ARBA" id="ARBA00023136"/>
    </source>
</evidence>
<dbReference type="PANTHER" id="PTHR30294">
    <property type="entry name" value="MEMBRANE COMPONENT OF ABC TRANSPORTER YHHJ-RELATED"/>
    <property type="match status" value="1"/>
</dbReference>
<evidence type="ECO:0000313" key="8">
    <source>
        <dbReference type="EMBL" id="TAA20120.1"/>
    </source>
</evidence>
<evidence type="ECO:0000256" key="2">
    <source>
        <dbReference type="ARBA" id="ARBA00022475"/>
    </source>
</evidence>
<dbReference type="InterPro" id="IPR051449">
    <property type="entry name" value="ABC-2_transporter_component"/>
</dbReference>
<feature type="transmembrane region" description="Helical" evidence="6">
    <location>
        <begin position="239"/>
        <end position="259"/>
    </location>
</feature>
<feature type="transmembrane region" description="Helical" evidence="6">
    <location>
        <begin position="190"/>
        <end position="209"/>
    </location>
</feature>
<dbReference type="Proteomes" id="UP000292627">
    <property type="component" value="Unassembled WGS sequence"/>
</dbReference>
<feature type="transmembrane region" description="Helical" evidence="6">
    <location>
        <begin position="265"/>
        <end position="293"/>
    </location>
</feature>
<keyword evidence="5 6" id="KW-0472">Membrane</keyword>
<evidence type="ECO:0000259" key="7">
    <source>
        <dbReference type="Pfam" id="PF12698"/>
    </source>
</evidence>
<gene>
    <name evidence="8" type="ORF">EA660_18995</name>
</gene>
<comment type="subcellular location">
    <subcellularLocation>
        <location evidence="1">Cell membrane</location>
        <topology evidence="1">Multi-pass membrane protein</topology>
    </subcellularLocation>
</comment>
<feature type="transmembrane region" description="Helical" evidence="6">
    <location>
        <begin position="300"/>
        <end position="322"/>
    </location>
</feature>
<evidence type="ECO:0000256" key="1">
    <source>
        <dbReference type="ARBA" id="ARBA00004651"/>
    </source>
</evidence>
<dbReference type="PANTHER" id="PTHR30294:SF47">
    <property type="entry name" value="INNER MEMBRANE TRANSPORT PERMEASE YHHJ"/>
    <property type="match status" value="1"/>
</dbReference>
<evidence type="ECO:0000313" key="9">
    <source>
        <dbReference type="Proteomes" id="UP000292627"/>
    </source>
</evidence>
<dbReference type="Pfam" id="PF12698">
    <property type="entry name" value="ABC2_membrane_3"/>
    <property type="match status" value="1"/>
</dbReference>
<keyword evidence="4 6" id="KW-1133">Transmembrane helix</keyword>
<feature type="transmembrane region" description="Helical" evidence="6">
    <location>
        <begin position="358"/>
        <end position="376"/>
    </location>
</feature>
<dbReference type="EMBL" id="SHMC01000011">
    <property type="protein sequence ID" value="TAA20120.1"/>
    <property type="molecule type" value="Genomic_DNA"/>
</dbReference>
<dbReference type="Gene3D" id="3.40.1710.10">
    <property type="entry name" value="abc type-2 transporter like domain"/>
    <property type="match status" value="1"/>
</dbReference>
<organism evidence="8 9">
    <name type="scientific">Pseudoxanthomonas winnipegensis</name>
    <dbReference type="NCBI Taxonomy" id="2480810"/>
    <lineage>
        <taxon>Bacteria</taxon>
        <taxon>Pseudomonadati</taxon>
        <taxon>Pseudomonadota</taxon>
        <taxon>Gammaproteobacteria</taxon>
        <taxon>Lysobacterales</taxon>
        <taxon>Lysobacteraceae</taxon>
        <taxon>Pseudoxanthomonas</taxon>
    </lineage>
</organism>
<evidence type="ECO:0000256" key="6">
    <source>
        <dbReference type="SAM" id="Phobius"/>
    </source>
</evidence>
<name>A0A4Q8L4N4_9GAMM</name>
<comment type="caution">
    <text evidence="8">The sequence shown here is derived from an EMBL/GenBank/DDBJ whole genome shotgun (WGS) entry which is preliminary data.</text>
</comment>
<dbReference type="AlphaFoldDB" id="A0A4Q8L4N4"/>
<protein>
    <submittedName>
        <fullName evidence="8">ABC transporter permease</fullName>
    </submittedName>
</protein>
<evidence type="ECO:0000256" key="3">
    <source>
        <dbReference type="ARBA" id="ARBA00022692"/>
    </source>
</evidence>
<dbReference type="OrthoDB" id="9803577at2"/>
<keyword evidence="2" id="KW-1003">Cell membrane</keyword>
<feature type="domain" description="ABC-2 type transporter transmembrane" evidence="7">
    <location>
        <begin position="31"/>
        <end position="376"/>
    </location>
</feature>
<dbReference type="GO" id="GO:0140359">
    <property type="term" value="F:ABC-type transporter activity"/>
    <property type="evidence" value="ECO:0007669"/>
    <property type="project" value="InterPro"/>
</dbReference>
<dbReference type="GO" id="GO:0005886">
    <property type="term" value="C:plasma membrane"/>
    <property type="evidence" value="ECO:0007669"/>
    <property type="project" value="UniProtKB-SubCell"/>
</dbReference>
<proteinExistence type="predicted"/>
<feature type="transmembrane region" description="Helical" evidence="6">
    <location>
        <begin position="30"/>
        <end position="48"/>
    </location>
</feature>
<accession>A0A4Q8L4N4</accession>
<keyword evidence="3 6" id="KW-0812">Transmembrane</keyword>
<evidence type="ECO:0000256" key="4">
    <source>
        <dbReference type="ARBA" id="ARBA00022989"/>
    </source>
</evidence>
<reference evidence="8 9" key="1">
    <citation type="submission" date="2019-02" db="EMBL/GenBank/DDBJ databases">
        <title>WGS of Pseudoxanthomonas species novum from clinical isolates.</title>
        <authorList>
            <person name="Bernier A.-M."/>
            <person name="Bernard K."/>
            <person name="Vachon A."/>
        </authorList>
    </citation>
    <scope>NUCLEOTIDE SEQUENCE [LARGE SCALE GENOMIC DNA]</scope>
    <source>
        <strain evidence="8 9">NML171200</strain>
    </source>
</reference>
<dbReference type="InterPro" id="IPR013525">
    <property type="entry name" value="ABC2_TM"/>
</dbReference>